<feature type="transmembrane region" description="Helical" evidence="1">
    <location>
        <begin position="136"/>
        <end position="161"/>
    </location>
</feature>
<evidence type="ECO:0000256" key="1">
    <source>
        <dbReference type="SAM" id="Phobius"/>
    </source>
</evidence>
<name>A0AAE3IG73_9EURY</name>
<keyword evidence="4" id="KW-1185">Reference proteome</keyword>
<feature type="transmembrane region" description="Helical" evidence="1">
    <location>
        <begin position="233"/>
        <end position="255"/>
    </location>
</feature>
<evidence type="ECO:0000313" key="5">
    <source>
        <dbReference type="Proteomes" id="UP001209746"/>
    </source>
</evidence>
<feature type="transmembrane region" description="Helical" evidence="1">
    <location>
        <begin position="206"/>
        <end position="227"/>
    </location>
</feature>
<dbReference type="Proteomes" id="UP001209746">
    <property type="component" value="Unassembled WGS sequence"/>
</dbReference>
<feature type="transmembrane region" description="Helical" evidence="1">
    <location>
        <begin position="89"/>
        <end position="115"/>
    </location>
</feature>
<keyword evidence="1" id="KW-0472">Membrane</keyword>
<dbReference type="Proteomes" id="UP001208186">
    <property type="component" value="Unassembled WGS sequence"/>
</dbReference>
<evidence type="ECO:0000313" key="4">
    <source>
        <dbReference type="Proteomes" id="UP001208186"/>
    </source>
</evidence>
<evidence type="ECO:0008006" key="6">
    <source>
        <dbReference type="Google" id="ProtNLM"/>
    </source>
</evidence>
<dbReference type="AlphaFoldDB" id="A0AAE3IG73"/>
<reference evidence="3" key="1">
    <citation type="submission" date="2023-02" db="EMBL/GenBank/DDBJ databases">
        <title>Enrichment on poylsaccharides allowed isolation of novel metabolic and taxonomic groups of Haloarchaea.</title>
        <authorList>
            <person name="Sorokin D.Y."/>
            <person name="Elcheninov A.G."/>
            <person name="Khizhniak T.V."/>
            <person name="Kolganova T.V."/>
            <person name="Kublanov I.V."/>
        </authorList>
    </citation>
    <scope>NUCLEOTIDE SEQUENCE</scope>
    <source>
        <strain evidence="2 4">HArc-curdl5-1</strain>
        <strain evidence="3">HArc-curdl7</strain>
    </source>
</reference>
<dbReference type="EMBL" id="JAOPKD010000014">
    <property type="protein sequence ID" value="MCU4727775.1"/>
    <property type="molecule type" value="Genomic_DNA"/>
</dbReference>
<dbReference type="EMBL" id="JAOPKC010000015">
    <property type="protein sequence ID" value="MCU4718817.1"/>
    <property type="molecule type" value="Genomic_DNA"/>
</dbReference>
<feature type="transmembrane region" description="Helical" evidence="1">
    <location>
        <begin position="47"/>
        <end position="69"/>
    </location>
</feature>
<protein>
    <recommendedName>
        <fullName evidence="6">DUF4013 domain-containing protein</fullName>
    </recommendedName>
</protein>
<accession>A0AAE3IG73</accession>
<feature type="transmembrane region" description="Helical" evidence="1">
    <location>
        <begin position="20"/>
        <end position="40"/>
    </location>
</feature>
<evidence type="ECO:0000313" key="3">
    <source>
        <dbReference type="EMBL" id="MCU4727775.1"/>
    </source>
</evidence>
<proteinExistence type="predicted"/>
<evidence type="ECO:0000313" key="2">
    <source>
        <dbReference type="EMBL" id="MCU4718817.1"/>
    </source>
</evidence>
<dbReference type="RefSeq" id="WP_315909567.1">
    <property type="nucleotide sequence ID" value="NZ_JAOPKC010000015.1"/>
</dbReference>
<organism evidence="3 5">
    <name type="scientific">Halapricum hydrolyticum</name>
    <dbReference type="NCBI Taxonomy" id="2979991"/>
    <lineage>
        <taxon>Archaea</taxon>
        <taxon>Methanobacteriati</taxon>
        <taxon>Methanobacteriota</taxon>
        <taxon>Stenosarchaea group</taxon>
        <taxon>Halobacteria</taxon>
        <taxon>Halobacteriales</taxon>
        <taxon>Haloarculaceae</taxon>
        <taxon>Halapricum</taxon>
    </lineage>
</organism>
<feature type="transmembrane region" description="Helical" evidence="1">
    <location>
        <begin position="167"/>
        <end position="185"/>
    </location>
</feature>
<comment type="caution">
    <text evidence="3">The sequence shown here is derived from an EMBL/GenBank/DDBJ whole genome shotgun (WGS) entry which is preliminary data.</text>
</comment>
<keyword evidence="1" id="KW-0812">Transmembrane</keyword>
<sequence length="276" mass="29662">MVEYGEYVSEGVDHLDELAALLAFPVLLSLLNQSAIRTVVSHRGQYFGITFPFPAPIADLWTFVSLPSIESASVETVRGVGSMFPPSAIGVLLAGMIGYAVLRGVFVAAYLGSIAQYRQQGTYDVIANVRRFTGRYVALSLLLFGVFALNALLVLLSVAFVLVTIPVVLAVTYLFWGAWFLVCTTDDDTFEALWGSYRLAIAGSEYVRWSVFHLLVSAAFSIFVSGLVVNGGFVGILLGLVVAVPVGFVLTVASLRVIEDIAPSDLAGHSQPSPSW</sequence>
<keyword evidence="1" id="KW-1133">Transmembrane helix</keyword>
<gene>
    <name evidence="3" type="ORF">OB914_12480</name>
    <name evidence="2" type="ORF">OB916_12195</name>
</gene>